<reference evidence="1 2" key="1">
    <citation type="submission" date="2020-02" db="EMBL/GenBank/DDBJ databases">
        <authorList>
            <person name="Ma Q."/>
            <person name="Huang Y."/>
            <person name="Song X."/>
            <person name="Pei D."/>
        </authorList>
    </citation>
    <scope>NUCLEOTIDE SEQUENCE [LARGE SCALE GENOMIC DNA]</scope>
    <source>
        <strain evidence="1">Sxm20200214</strain>
        <tissue evidence="1">Leaf</tissue>
    </source>
</reference>
<organism evidence="1 2">
    <name type="scientific">Brassica carinata</name>
    <name type="common">Ethiopian mustard</name>
    <name type="synonym">Abyssinian cabbage</name>
    <dbReference type="NCBI Taxonomy" id="52824"/>
    <lineage>
        <taxon>Eukaryota</taxon>
        <taxon>Viridiplantae</taxon>
        <taxon>Streptophyta</taxon>
        <taxon>Embryophyta</taxon>
        <taxon>Tracheophyta</taxon>
        <taxon>Spermatophyta</taxon>
        <taxon>Magnoliopsida</taxon>
        <taxon>eudicotyledons</taxon>
        <taxon>Gunneridae</taxon>
        <taxon>Pentapetalae</taxon>
        <taxon>rosids</taxon>
        <taxon>malvids</taxon>
        <taxon>Brassicales</taxon>
        <taxon>Brassicaceae</taxon>
        <taxon>Brassiceae</taxon>
        <taxon>Brassica</taxon>
    </lineage>
</organism>
<evidence type="ECO:0000313" key="1">
    <source>
        <dbReference type="EMBL" id="KAG2310808.1"/>
    </source>
</evidence>
<evidence type="ECO:0000313" key="2">
    <source>
        <dbReference type="Proteomes" id="UP000886595"/>
    </source>
</evidence>
<accession>A0A8X8AT94</accession>
<keyword evidence="2" id="KW-1185">Reference proteome</keyword>
<name>A0A8X8AT94_BRACI</name>
<protein>
    <submittedName>
        <fullName evidence="1">Uncharacterized protein</fullName>
    </submittedName>
</protein>
<sequence length="154" mass="17333">MFISSASKTKVINLALDDDFVPEVEKVKKIDECVSSDEFAPALPDIKKEKRLIKDQTEHWNNVEIKAISEMMMATVVLLLMQIEDPTDLPQPIKDLVDSSDESNSEPITHVTDGSSIMSGGEWVWRSGKWDFIAEKNRMGRMVPVVTKALVIRS</sequence>
<dbReference type="Proteomes" id="UP000886595">
    <property type="component" value="Unassembled WGS sequence"/>
</dbReference>
<gene>
    <name evidence="1" type="ORF">Bca52824_022365</name>
</gene>
<proteinExistence type="predicted"/>
<dbReference type="AlphaFoldDB" id="A0A8X8AT94"/>
<comment type="caution">
    <text evidence="1">The sequence shown here is derived from an EMBL/GenBank/DDBJ whole genome shotgun (WGS) entry which is preliminary data.</text>
</comment>
<dbReference type="EMBL" id="JAAMPC010000005">
    <property type="protein sequence ID" value="KAG2310808.1"/>
    <property type="molecule type" value="Genomic_DNA"/>
</dbReference>